<keyword evidence="9 11" id="KW-0482">Metalloprotease</keyword>
<dbReference type="STRING" id="1817760.A2151_05780"/>
<dbReference type="GO" id="GO:0006508">
    <property type="term" value="P:proteolysis"/>
    <property type="evidence" value="ECO:0007669"/>
    <property type="project" value="UniProtKB-KW"/>
</dbReference>
<keyword evidence="11" id="KW-0479">Metal-binding</keyword>
<dbReference type="GO" id="GO:0004222">
    <property type="term" value="F:metalloendopeptidase activity"/>
    <property type="evidence" value="ECO:0007669"/>
    <property type="project" value="InterPro"/>
</dbReference>
<accession>A0A1F6TMW4</accession>
<keyword evidence="7 11" id="KW-0862">Zinc</keyword>
<dbReference type="SMART" id="SM00228">
    <property type="entry name" value="PDZ"/>
    <property type="match status" value="2"/>
</dbReference>
<comment type="subcellular location">
    <subcellularLocation>
        <location evidence="2">Membrane</location>
        <topology evidence="2">Multi-pass membrane protein</topology>
    </subcellularLocation>
</comment>
<evidence type="ECO:0000256" key="5">
    <source>
        <dbReference type="ARBA" id="ARBA00022692"/>
    </source>
</evidence>
<evidence type="ECO:0000256" key="6">
    <source>
        <dbReference type="ARBA" id="ARBA00022801"/>
    </source>
</evidence>
<dbReference type="NCBIfam" id="TIGR00054">
    <property type="entry name" value="RIP metalloprotease RseP"/>
    <property type="match status" value="1"/>
</dbReference>
<dbReference type="GO" id="GO:0046872">
    <property type="term" value="F:metal ion binding"/>
    <property type="evidence" value="ECO:0007669"/>
    <property type="project" value="UniProtKB-KW"/>
</dbReference>
<organism evidence="13 14">
    <name type="scientific">Candidatus Muproteobacteria bacterium RBG_16_65_34</name>
    <dbReference type="NCBI Taxonomy" id="1817760"/>
    <lineage>
        <taxon>Bacteria</taxon>
        <taxon>Pseudomonadati</taxon>
        <taxon>Pseudomonadota</taxon>
        <taxon>Candidatus Muproteobacteria</taxon>
    </lineage>
</organism>
<dbReference type="CDD" id="cd06163">
    <property type="entry name" value="S2P-M50_PDZ_RseP-like"/>
    <property type="match status" value="1"/>
</dbReference>
<dbReference type="EC" id="3.4.24.-" evidence="11"/>
<feature type="transmembrane region" description="Helical" evidence="11">
    <location>
        <begin position="100"/>
        <end position="120"/>
    </location>
</feature>
<feature type="transmembrane region" description="Helical" evidence="11">
    <location>
        <begin position="380"/>
        <end position="399"/>
    </location>
</feature>
<evidence type="ECO:0000256" key="2">
    <source>
        <dbReference type="ARBA" id="ARBA00004141"/>
    </source>
</evidence>
<dbReference type="InterPro" id="IPR041489">
    <property type="entry name" value="PDZ_6"/>
</dbReference>
<comment type="caution">
    <text evidence="13">The sequence shown here is derived from an EMBL/GenBank/DDBJ whole genome shotgun (WGS) entry which is preliminary data.</text>
</comment>
<feature type="domain" description="PDZ" evidence="12">
    <location>
        <begin position="117"/>
        <end position="160"/>
    </location>
</feature>
<feature type="transmembrane region" description="Helical" evidence="11">
    <location>
        <begin position="427"/>
        <end position="445"/>
    </location>
</feature>
<dbReference type="GO" id="GO:0016020">
    <property type="term" value="C:membrane"/>
    <property type="evidence" value="ECO:0007669"/>
    <property type="project" value="UniProtKB-SubCell"/>
</dbReference>
<dbReference type="InterPro" id="IPR004387">
    <property type="entry name" value="Pept_M50_Zn"/>
</dbReference>
<comment type="similarity">
    <text evidence="3 11">Belongs to the peptidase M50B family.</text>
</comment>
<dbReference type="PANTHER" id="PTHR42837">
    <property type="entry name" value="REGULATOR OF SIGMA-E PROTEASE RSEP"/>
    <property type="match status" value="1"/>
</dbReference>
<evidence type="ECO:0000256" key="11">
    <source>
        <dbReference type="RuleBase" id="RU362031"/>
    </source>
</evidence>
<keyword evidence="4 13" id="KW-0645">Protease</keyword>
<evidence type="ECO:0000256" key="4">
    <source>
        <dbReference type="ARBA" id="ARBA00022670"/>
    </source>
</evidence>
<dbReference type="Proteomes" id="UP000178885">
    <property type="component" value="Unassembled WGS sequence"/>
</dbReference>
<dbReference type="SUPFAM" id="SSF50156">
    <property type="entry name" value="PDZ domain-like"/>
    <property type="match status" value="2"/>
</dbReference>
<keyword evidence="10 11" id="KW-0472">Membrane</keyword>
<reference evidence="13 14" key="1">
    <citation type="journal article" date="2016" name="Nat. Commun.">
        <title>Thousands of microbial genomes shed light on interconnected biogeochemical processes in an aquifer system.</title>
        <authorList>
            <person name="Anantharaman K."/>
            <person name="Brown C.T."/>
            <person name="Hug L.A."/>
            <person name="Sharon I."/>
            <person name="Castelle C.J."/>
            <person name="Probst A.J."/>
            <person name="Thomas B.C."/>
            <person name="Singh A."/>
            <person name="Wilkins M.J."/>
            <person name="Karaoz U."/>
            <person name="Brodie E.L."/>
            <person name="Williams K.H."/>
            <person name="Hubbard S.S."/>
            <person name="Banfield J.F."/>
        </authorList>
    </citation>
    <scope>NUCLEOTIDE SEQUENCE [LARGE SCALE GENOMIC DNA]</scope>
</reference>
<evidence type="ECO:0000256" key="7">
    <source>
        <dbReference type="ARBA" id="ARBA00022833"/>
    </source>
</evidence>
<evidence type="ECO:0000256" key="3">
    <source>
        <dbReference type="ARBA" id="ARBA00007931"/>
    </source>
</evidence>
<dbReference type="AlphaFoldDB" id="A0A1F6TMW4"/>
<dbReference type="InterPro" id="IPR008915">
    <property type="entry name" value="Peptidase_M50"/>
</dbReference>
<dbReference type="Gene3D" id="2.30.42.10">
    <property type="match status" value="2"/>
</dbReference>
<protein>
    <recommendedName>
        <fullName evidence="11">Zinc metalloprotease</fullName>
        <ecNumber evidence="11">3.4.24.-</ecNumber>
    </recommendedName>
</protein>
<dbReference type="Pfam" id="PF17820">
    <property type="entry name" value="PDZ_6"/>
    <property type="match status" value="2"/>
</dbReference>
<evidence type="ECO:0000256" key="9">
    <source>
        <dbReference type="ARBA" id="ARBA00023049"/>
    </source>
</evidence>
<dbReference type="PROSITE" id="PS50106">
    <property type="entry name" value="PDZ"/>
    <property type="match status" value="1"/>
</dbReference>
<evidence type="ECO:0000259" key="12">
    <source>
        <dbReference type="PROSITE" id="PS50106"/>
    </source>
</evidence>
<evidence type="ECO:0000256" key="10">
    <source>
        <dbReference type="ARBA" id="ARBA00023136"/>
    </source>
</evidence>
<dbReference type="Pfam" id="PF02163">
    <property type="entry name" value="Peptidase_M50"/>
    <property type="match status" value="1"/>
</dbReference>
<name>A0A1F6TMW4_9PROT</name>
<evidence type="ECO:0000313" key="13">
    <source>
        <dbReference type="EMBL" id="OGI46471.1"/>
    </source>
</evidence>
<dbReference type="CDD" id="cd23081">
    <property type="entry name" value="cpPDZ_EcRseP-like"/>
    <property type="match status" value="1"/>
</dbReference>
<evidence type="ECO:0000313" key="14">
    <source>
        <dbReference type="Proteomes" id="UP000178885"/>
    </source>
</evidence>
<dbReference type="InterPro" id="IPR036034">
    <property type="entry name" value="PDZ_sf"/>
</dbReference>
<dbReference type="InterPro" id="IPR001478">
    <property type="entry name" value="PDZ"/>
</dbReference>
<keyword evidence="5 11" id="KW-0812">Transmembrane</keyword>
<keyword evidence="6 11" id="KW-0378">Hydrolase</keyword>
<evidence type="ECO:0000256" key="1">
    <source>
        <dbReference type="ARBA" id="ARBA00001947"/>
    </source>
</evidence>
<proteinExistence type="inferred from homology"/>
<evidence type="ECO:0000256" key="8">
    <source>
        <dbReference type="ARBA" id="ARBA00022989"/>
    </source>
</evidence>
<keyword evidence="8 11" id="KW-1133">Transmembrane helix</keyword>
<comment type="cofactor">
    <cofactor evidence="1 11">
        <name>Zn(2+)</name>
        <dbReference type="ChEBI" id="CHEBI:29105"/>
    </cofactor>
</comment>
<gene>
    <name evidence="13" type="ORF">A2151_05780</name>
</gene>
<feature type="transmembrane region" description="Helical" evidence="11">
    <location>
        <begin position="6"/>
        <end position="29"/>
    </location>
</feature>
<dbReference type="EMBL" id="MFSU01000081">
    <property type="protein sequence ID" value="OGI46471.1"/>
    <property type="molecule type" value="Genomic_DNA"/>
</dbReference>
<sequence>MTDFLYYVVAFVVALGVLVVVHEFGHFWAAQRLGVKVLRFSIGFGKPLWVRRVGRDRMELVVAALPLGGYVKMLDENEGEVAPQELHRAFNRQKVWKRSLIVVAGPLFNFLFAILAYGFVNLIGVDGVKPVVGKVMEGSRAEQAGFRVGDELLRIDGKEVLSWDHRRLYLFRRALDRAVVRIEVRDAQSSLRERILDLANFPAEEVGAGLMELGIGLFGYQPQALPEIGALEPGPAMRAGLEIGDRIVEVDARPVRTWEELVAGISRNPGRSIGLTAERGGKALSFVVTPDSVEQDGRKIGRINIRPRFAELPPEMRVRVRLPPLAAFTESVDSTWSMSWLTLQMLYRMLKLEVSTKNLSGPLTIAQYAGHSAKVGLDQFVIFLAVISISLGVLNLLPIPVLDGGHLLYYAIEAVKGGPLPPRALELGQRIGIALLVALMLLAFYNDLTRIFR</sequence>
<dbReference type="PANTHER" id="PTHR42837:SF2">
    <property type="entry name" value="MEMBRANE METALLOPROTEASE ARASP2, CHLOROPLASTIC-RELATED"/>
    <property type="match status" value="1"/>
</dbReference>